<evidence type="ECO:0000259" key="2">
    <source>
        <dbReference type="PROSITE" id="PS50240"/>
    </source>
</evidence>
<dbReference type="InterPro" id="IPR001254">
    <property type="entry name" value="Trypsin_dom"/>
</dbReference>
<feature type="domain" description="Peptidase S1" evidence="2">
    <location>
        <begin position="152"/>
        <end position="414"/>
    </location>
</feature>
<dbReference type="EMBL" id="JAWZYT010000355">
    <property type="protein sequence ID" value="KAK4324499.1"/>
    <property type="molecule type" value="Genomic_DNA"/>
</dbReference>
<feature type="chain" id="PRO_5042092785" description="Peptidase S1 domain-containing protein" evidence="1">
    <location>
        <begin position="28"/>
        <end position="424"/>
    </location>
</feature>
<dbReference type="AlphaFoldDB" id="A0AAE1UNJ0"/>
<feature type="signal peptide" evidence="1">
    <location>
        <begin position="1"/>
        <end position="27"/>
    </location>
</feature>
<dbReference type="GO" id="GO:0006508">
    <property type="term" value="P:proteolysis"/>
    <property type="evidence" value="ECO:0007669"/>
    <property type="project" value="InterPro"/>
</dbReference>
<dbReference type="Gene3D" id="2.40.10.10">
    <property type="entry name" value="Trypsin-like serine proteases"/>
    <property type="match status" value="1"/>
</dbReference>
<evidence type="ECO:0000313" key="3">
    <source>
        <dbReference type="EMBL" id="KAK4324499.1"/>
    </source>
</evidence>
<dbReference type="Proteomes" id="UP001292094">
    <property type="component" value="Unassembled WGS sequence"/>
</dbReference>
<keyword evidence="4" id="KW-1185">Reference proteome</keyword>
<dbReference type="Pfam" id="PF00089">
    <property type="entry name" value="Trypsin"/>
    <property type="match status" value="1"/>
</dbReference>
<accession>A0AAE1UNJ0</accession>
<dbReference type="PANTHER" id="PTHR24260">
    <property type="match status" value="1"/>
</dbReference>
<evidence type="ECO:0000313" key="4">
    <source>
        <dbReference type="Proteomes" id="UP001292094"/>
    </source>
</evidence>
<reference evidence="3" key="1">
    <citation type="submission" date="2023-11" db="EMBL/GenBank/DDBJ databases">
        <title>Genome assemblies of two species of porcelain crab, Petrolisthes cinctipes and Petrolisthes manimaculis (Anomura: Porcellanidae).</title>
        <authorList>
            <person name="Angst P."/>
        </authorList>
    </citation>
    <scope>NUCLEOTIDE SEQUENCE</scope>
    <source>
        <strain evidence="3">PB745_02</strain>
        <tissue evidence="3">Gill</tissue>
    </source>
</reference>
<evidence type="ECO:0000256" key="1">
    <source>
        <dbReference type="SAM" id="SignalP"/>
    </source>
</evidence>
<name>A0AAE1UNJ0_9EUCA</name>
<proteinExistence type="predicted"/>
<gene>
    <name evidence="3" type="ORF">Pmani_004846</name>
</gene>
<dbReference type="InterPro" id="IPR009003">
    <property type="entry name" value="Peptidase_S1_PA"/>
</dbReference>
<dbReference type="InterPro" id="IPR043504">
    <property type="entry name" value="Peptidase_S1_PA_chymotrypsin"/>
</dbReference>
<keyword evidence="1" id="KW-0732">Signal</keyword>
<sequence>MMRLVVGRTLMMVVMVVVVTMIHSSAAHDIRRVSEPFMYKRHHGNEPVPFPEPVYKTRGSLRELKRTMLVGMCSEDRKVKMTGKSKTILETKPTTKQNTVDDMNKVLKMEESQTEEEDDLLMTTFNQTVADDSTTDGDSDSGFQDRVRNFLSISGIDVVLPLDCGRHPLSVADPLPGAGKYPWVAALGSHEDGRFHYRCIGVIISNYHILTDADCVKSPNINVVQLNVTTAPGTGTILNYVAGRRFHPEIRDEEDLLSGNNIGLLELAFPIEFNDYVQPICLPGQFEEADSNFLGESTVVGFTVTDSVVGRRATFYNWPESRTFGSSRCYTAIRTFTLANPDEPTTLDTILTKKHVCVDRPFELVGKSVVLQVDEATNRVKVIGVGGVANAAKSNPIAYTHVQPHRFWVEVVLKKFIDNTAGRS</sequence>
<dbReference type="GO" id="GO:0004252">
    <property type="term" value="F:serine-type endopeptidase activity"/>
    <property type="evidence" value="ECO:0007669"/>
    <property type="project" value="InterPro"/>
</dbReference>
<comment type="caution">
    <text evidence="3">The sequence shown here is derived from an EMBL/GenBank/DDBJ whole genome shotgun (WGS) entry which is preliminary data.</text>
</comment>
<organism evidence="3 4">
    <name type="scientific">Petrolisthes manimaculis</name>
    <dbReference type="NCBI Taxonomy" id="1843537"/>
    <lineage>
        <taxon>Eukaryota</taxon>
        <taxon>Metazoa</taxon>
        <taxon>Ecdysozoa</taxon>
        <taxon>Arthropoda</taxon>
        <taxon>Crustacea</taxon>
        <taxon>Multicrustacea</taxon>
        <taxon>Malacostraca</taxon>
        <taxon>Eumalacostraca</taxon>
        <taxon>Eucarida</taxon>
        <taxon>Decapoda</taxon>
        <taxon>Pleocyemata</taxon>
        <taxon>Anomura</taxon>
        <taxon>Galatheoidea</taxon>
        <taxon>Porcellanidae</taxon>
        <taxon>Petrolisthes</taxon>
    </lineage>
</organism>
<dbReference type="PROSITE" id="PS50240">
    <property type="entry name" value="TRYPSIN_DOM"/>
    <property type="match status" value="1"/>
</dbReference>
<dbReference type="PANTHER" id="PTHR24260:SF132">
    <property type="entry name" value="PEPTIDASE S1 DOMAIN-CONTAINING PROTEIN"/>
    <property type="match status" value="1"/>
</dbReference>
<dbReference type="InterPro" id="IPR051333">
    <property type="entry name" value="CLIP_Serine_Protease"/>
</dbReference>
<dbReference type="SMART" id="SM00020">
    <property type="entry name" value="Tryp_SPc"/>
    <property type="match status" value="1"/>
</dbReference>
<dbReference type="SUPFAM" id="SSF50494">
    <property type="entry name" value="Trypsin-like serine proteases"/>
    <property type="match status" value="1"/>
</dbReference>
<protein>
    <recommendedName>
        <fullName evidence="2">Peptidase S1 domain-containing protein</fullName>
    </recommendedName>
</protein>